<evidence type="ECO:0000313" key="2">
    <source>
        <dbReference type="Proteomes" id="UP000005496"/>
    </source>
</evidence>
<name>D6SV04_9BACT</name>
<comment type="caution">
    <text evidence="1">The sequence shown here is derived from an EMBL/GenBank/DDBJ whole genome shotgun (WGS) entry which is preliminary data.</text>
</comment>
<accession>D6SV04</accession>
<reference evidence="1" key="1">
    <citation type="submission" date="2010-05" db="EMBL/GenBank/DDBJ databases">
        <title>The draft genome of Desulfonatronospira thiodismutans ASO3-1.</title>
        <authorList>
            <consortium name="US DOE Joint Genome Institute (JGI-PGF)"/>
            <person name="Lucas S."/>
            <person name="Copeland A."/>
            <person name="Lapidus A."/>
            <person name="Cheng J.-F."/>
            <person name="Bruce D."/>
            <person name="Goodwin L."/>
            <person name="Pitluck S."/>
            <person name="Chertkov O."/>
            <person name="Brettin T."/>
            <person name="Detter J.C."/>
            <person name="Han C."/>
            <person name="Land M.L."/>
            <person name="Hauser L."/>
            <person name="Kyrpides N."/>
            <person name="Mikhailova N."/>
            <person name="Muyzer G."/>
            <person name="Woyke T."/>
        </authorList>
    </citation>
    <scope>NUCLEOTIDE SEQUENCE [LARGE SCALE GENOMIC DNA]</scope>
    <source>
        <strain evidence="1">ASO3-1</strain>
    </source>
</reference>
<gene>
    <name evidence="1" type="ORF">Dthio_PD0050</name>
</gene>
<organism evidence="1 2">
    <name type="scientific">Desulfonatronospira thiodismutans ASO3-1</name>
    <dbReference type="NCBI Taxonomy" id="555779"/>
    <lineage>
        <taxon>Bacteria</taxon>
        <taxon>Pseudomonadati</taxon>
        <taxon>Thermodesulfobacteriota</taxon>
        <taxon>Desulfovibrionia</taxon>
        <taxon>Desulfovibrionales</taxon>
        <taxon>Desulfonatronovibrionaceae</taxon>
        <taxon>Desulfonatronospira</taxon>
    </lineage>
</organism>
<dbReference type="AlphaFoldDB" id="D6SV04"/>
<dbReference type="EMBL" id="ACJN02000005">
    <property type="protein sequence ID" value="EFI32760.1"/>
    <property type="molecule type" value="Genomic_DNA"/>
</dbReference>
<sequence length="112" mass="12675">MGRPPEIIPVFRLIQPGLLTGFLTGCPTRHFGAVFLLAPVSVVGTKGFATVQADNLLALFATQELTLLCLRQAKKAVTARQKKRKKKKDRKEDKIKNIFFFSLLEEDTRIRY</sequence>
<proteinExistence type="predicted"/>
<keyword evidence="2" id="KW-1185">Reference proteome</keyword>
<dbReference type="Proteomes" id="UP000005496">
    <property type="component" value="Unassembled WGS sequence"/>
</dbReference>
<dbReference type="PROSITE" id="PS51257">
    <property type="entry name" value="PROKAR_LIPOPROTEIN"/>
    <property type="match status" value="1"/>
</dbReference>
<evidence type="ECO:0000313" key="1">
    <source>
        <dbReference type="EMBL" id="EFI32760.1"/>
    </source>
</evidence>
<protein>
    <submittedName>
        <fullName evidence="1">Uncharacterized protein</fullName>
    </submittedName>
</protein>